<dbReference type="InParanoid" id="A0A0H2R653"/>
<keyword evidence="1 5" id="KW-0963">Cytoplasm</keyword>
<dbReference type="InterPro" id="IPR023333">
    <property type="entry name" value="Proteasome_suB-type"/>
</dbReference>
<comment type="function">
    <text evidence="5">Component of the proteasome, a multicatalytic proteinase complex which is characterized by its ability to cleave peptides with Arg, Phe, Tyr, Leu, and Glu adjacent to the leaving group at neutral or slightly basic pH. The proteasome has an ATP-dependent proteolytic activity.</text>
</comment>
<reference evidence="6 7" key="1">
    <citation type="submission" date="2015-04" db="EMBL/GenBank/DDBJ databases">
        <title>Complete genome sequence of Schizopora paradoxa KUC8140, a cosmopolitan wood degrader in East Asia.</title>
        <authorList>
            <consortium name="DOE Joint Genome Institute"/>
            <person name="Min B."/>
            <person name="Park H."/>
            <person name="Jang Y."/>
            <person name="Kim J.-J."/>
            <person name="Kim K.H."/>
            <person name="Pangilinan J."/>
            <person name="Lipzen A."/>
            <person name="Riley R."/>
            <person name="Grigoriev I.V."/>
            <person name="Spatafora J.W."/>
            <person name="Choi I.-G."/>
        </authorList>
    </citation>
    <scope>NUCLEOTIDE SEQUENCE [LARGE SCALE GENOMIC DNA]</scope>
    <source>
        <strain evidence="6 7">KUC8140</strain>
    </source>
</reference>
<dbReference type="Gene3D" id="3.60.20.10">
    <property type="entry name" value="Glutamine Phosphoribosylpyrophosphate, subunit 1, domain 1"/>
    <property type="match status" value="1"/>
</dbReference>
<evidence type="ECO:0000256" key="2">
    <source>
        <dbReference type="ARBA" id="ARBA00022942"/>
    </source>
</evidence>
<dbReference type="GO" id="GO:0005737">
    <property type="term" value="C:cytoplasm"/>
    <property type="evidence" value="ECO:0007669"/>
    <property type="project" value="UniProtKB-SubCell"/>
</dbReference>
<dbReference type="OrthoDB" id="268428at2759"/>
<evidence type="ECO:0000256" key="5">
    <source>
        <dbReference type="RuleBase" id="RU004203"/>
    </source>
</evidence>
<dbReference type="PROSITE" id="PS51476">
    <property type="entry name" value="PROTEASOME_BETA_2"/>
    <property type="match status" value="1"/>
</dbReference>
<dbReference type="AlphaFoldDB" id="A0A0H2R653"/>
<dbReference type="InterPro" id="IPR001353">
    <property type="entry name" value="Proteasome_sua/b"/>
</dbReference>
<comment type="similarity">
    <text evidence="5">Belongs to the peptidase T1B family.</text>
</comment>
<evidence type="ECO:0000256" key="3">
    <source>
        <dbReference type="ARBA" id="ARBA00023242"/>
    </source>
</evidence>
<protein>
    <recommendedName>
        <fullName evidence="5">Proteasome subunit beta</fullName>
    </recommendedName>
</protein>
<comment type="subunit">
    <text evidence="4">The 26S proteasome consists of a 20S proteasome core and two 19S regulatory subunits. The 20S proteasome core is composed of 28 subunits that are arranged in four stacked rings, resulting in a barrel-shaped structure. The two end rings are each formed by seven alpha subunits, and the two central rings are each formed by seven beta subunits. The catalytic chamber with the active sites is on the inside of the barrel.</text>
</comment>
<dbReference type="InterPro" id="IPR029055">
    <property type="entry name" value="Ntn_hydrolases_N"/>
</dbReference>
<keyword evidence="7" id="KW-1185">Reference proteome</keyword>
<dbReference type="InterPro" id="IPR035206">
    <property type="entry name" value="Proteasome_beta2"/>
</dbReference>
<keyword evidence="3 5" id="KW-0539">Nucleus</keyword>
<evidence type="ECO:0000256" key="1">
    <source>
        <dbReference type="ARBA" id="ARBA00022490"/>
    </source>
</evidence>
<evidence type="ECO:0000313" key="6">
    <source>
        <dbReference type="EMBL" id="KLO07344.1"/>
    </source>
</evidence>
<dbReference type="EMBL" id="KQ086145">
    <property type="protein sequence ID" value="KLO07344.1"/>
    <property type="molecule type" value="Genomic_DNA"/>
</dbReference>
<dbReference type="Proteomes" id="UP000053477">
    <property type="component" value="Unassembled WGS sequence"/>
</dbReference>
<evidence type="ECO:0000313" key="7">
    <source>
        <dbReference type="Proteomes" id="UP000053477"/>
    </source>
</evidence>
<dbReference type="PROSITE" id="PS00854">
    <property type="entry name" value="PROTEASOME_BETA_1"/>
    <property type="match status" value="1"/>
</dbReference>
<name>A0A0H2R653_9AGAM</name>
<dbReference type="GO" id="GO:0019774">
    <property type="term" value="C:proteasome core complex, beta-subunit complex"/>
    <property type="evidence" value="ECO:0007669"/>
    <property type="project" value="UniProtKB-ARBA"/>
</dbReference>
<gene>
    <name evidence="6" type="ORF">SCHPADRAFT_909570</name>
</gene>
<dbReference type="Pfam" id="PF00227">
    <property type="entry name" value="Proteasome"/>
    <property type="match status" value="1"/>
</dbReference>
<dbReference type="InterPro" id="IPR016050">
    <property type="entry name" value="Proteasome_bsu_CS"/>
</dbReference>
<sequence>MDILFGLCGKGFVILAGDTTVAHSIVKMKNDEDKIKTLGPHLAMAYSGEPGDTIQFAEYIERNLRLDQIRNVHERRPEASASWIRSSLASSLRSRRPYSVNILVGGFDISSAAIVEGQEELGGTPKLYWLDYLGTKVEVPFGAHGYGSYFALSLLDRYHDPNASVEEAMGTLKRCIDEVSKRLVVSPSKYKAKIIDKDGVRDIEIPV</sequence>
<comment type="subcellular location">
    <subcellularLocation>
        <location evidence="5">Cytoplasm</location>
    </subcellularLocation>
    <subcellularLocation>
        <location evidence="5">Nucleus</location>
    </subcellularLocation>
</comment>
<dbReference type="GO" id="GO:0010498">
    <property type="term" value="P:proteasomal protein catabolic process"/>
    <property type="evidence" value="ECO:0007669"/>
    <property type="project" value="InterPro"/>
</dbReference>
<proteinExistence type="inferred from homology"/>
<dbReference type="PANTHER" id="PTHR32194">
    <property type="entry name" value="METALLOPROTEASE TLDD"/>
    <property type="match status" value="1"/>
</dbReference>
<dbReference type="FunFam" id="3.60.20.10:FF:000008">
    <property type="entry name" value="Proteasome subunit beta type-4"/>
    <property type="match status" value="1"/>
</dbReference>
<keyword evidence="2 5" id="KW-0647">Proteasome</keyword>
<organism evidence="6 7">
    <name type="scientific">Schizopora paradoxa</name>
    <dbReference type="NCBI Taxonomy" id="27342"/>
    <lineage>
        <taxon>Eukaryota</taxon>
        <taxon>Fungi</taxon>
        <taxon>Dikarya</taxon>
        <taxon>Basidiomycota</taxon>
        <taxon>Agaricomycotina</taxon>
        <taxon>Agaricomycetes</taxon>
        <taxon>Hymenochaetales</taxon>
        <taxon>Schizoporaceae</taxon>
        <taxon>Schizopora</taxon>
    </lineage>
</organism>
<evidence type="ECO:0000256" key="4">
    <source>
        <dbReference type="ARBA" id="ARBA00026071"/>
    </source>
</evidence>
<dbReference type="CDD" id="cd03758">
    <property type="entry name" value="proteasome_beta_type_2"/>
    <property type="match status" value="1"/>
</dbReference>
<dbReference type="FunCoup" id="A0A0H2R653">
    <property type="interactions" value="532"/>
</dbReference>
<dbReference type="PANTHER" id="PTHR32194:SF2">
    <property type="entry name" value="PROTEASOME SUBUNIT BETA TYPE-1"/>
    <property type="match status" value="1"/>
</dbReference>
<dbReference type="STRING" id="27342.A0A0H2R653"/>
<accession>A0A0H2R653</accession>
<dbReference type="SUPFAM" id="SSF56235">
    <property type="entry name" value="N-terminal nucleophile aminohydrolases (Ntn hydrolases)"/>
    <property type="match status" value="1"/>
</dbReference>
<dbReference type="GO" id="GO:0005634">
    <property type="term" value="C:nucleus"/>
    <property type="evidence" value="ECO:0007669"/>
    <property type="project" value="UniProtKB-SubCell"/>
</dbReference>
<comment type="subunit">
    <text evidence="5">Component of the proteasome complex.</text>
</comment>